<proteinExistence type="predicted"/>
<dbReference type="InterPro" id="IPR036942">
    <property type="entry name" value="Beta-barrel_TonB_sf"/>
</dbReference>
<dbReference type="Pfam" id="PF00593">
    <property type="entry name" value="TonB_dep_Rec_b-barrel"/>
    <property type="match status" value="1"/>
</dbReference>
<dbReference type="AlphaFoldDB" id="A0A0F9IW36"/>
<name>A0A0F9IW36_9ZZZZ</name>
<accession>A0A0F9IW36</accession>
<evidence type="ECO:0000256" key="2">
    <source>
        <dbReference type="ARBA" id="ARBA00023136"/>
    </source>
</evidence>
<reference evidence="5" key="1">
    <citation type="journal article" date="2015" name="Nature">
        <title>Complex archaea that bridge the gap between prokaryotes and eukaryotes.</title>
        <authorList>
            <person name="Spang A."/>
            <person name="Saw J.H."/>
            <person name="Jorgensen S.L."/>
            <person name="Zaremba-Niedzwiedzka K."/>
            <person name="Martijn J."/>
            <person name="Lind A.E."/>
            <person name="van Eijk R."/>
            <person name="Schleper C."/>
            <person name="Guy L."/>
            <person name="Ettema T.J."/>
        </authorList>
    </citation>
    <scope>NUCLEOTIDE SEQUENCE</scope>
</reference>
<dbReference type="SUPFAM" id="SSF56935">
    <property type="entry name" value="Porins"/>
    <property type="match status" value="1"/>
</dbReference>
<dbReference type="PANTHER" id="PTHR47234">
    <property type="match status" value="1"/>
</dbReference>
<keyword evidence="3" id="KW-0998">Cell outer membrane</keyword>
<evidence type="ECO:0000256" key="1">
    <source>
        <dbReference type="ARBA" id="ARBA00004442"/>
    </source>
</evidence>
<keyword evidence="2" id="KW-0472">Membrane</keyword>
<dbReference type="GO" id="GO:0009279">
    <property type="term" value="C:cell outer membrane"/>
    <property type="evidence" value="ECO:0007669"/>
    <property type="project" value="UniProtKB-SubCell"/>
</dbReference>
<protein>
    <recommendedName>
        <fullName evidence="4">TonB-dependent receptor-like beta-barrel domain-containing protein</fullName>
    </recommendedName>
</protein>
<dbReference type="InterPro" id="IPR000531">
    <property type="entry name" value="Beta-barrel_TonB"/>
</dbReference>
<dbReference type="Gene3D" id="2.40.170.20">
    <property type="entry name" value="TonB-dependent receptor, beta-barrel domain"/>
    <property type="match status" value="1"/>
</dbReference>
<gene>
    <name evidence="5" type="ORF">LCGC14_1606910</name>
</gene>
<evidence type="ECO:0000256" key="3">
    <source>
        <dbReference type="ARBA" id="ARBA00023237"/>
    </source>
</evidence>
<organism evidence="5">
    <name type="scientific">marine sediment metagenome</name>
    <dbReference type="NCBI Taxonomy" id="412755"/>
    <lineage>
        <taxon>unclassified sequences</taxon>
        <taxon>metagenomes</taxon>
        <taxon>ecological metagenomes</taxon>
    </lineage>
</organism>
<evidence type="ECO:0000259" key="4">
    <source>
        <dbReference type="Pfam" id="PF00593"/>
    </source>
</evidence>
<dbReference type="EMBL" id="LAZR01012959">
    <property type="protein sequence ID" value="KKM24259.1"/>
    <property type="molecule type" value="Genomic_DNA"/>
</dbReference>
<sequence length="682" mass="74479">GGYFNASAMVASAERTIRPTVLEIDRAPLYSGDYLNNQTTTTNGVPIITNPELIAAQASGDAAAIANLSTVEGLMASRDIEQYEVATYSGLPGQTRMSLGFNLESPMSETTNFYAFGDFGYKYADAYSCFFRRAAQADRTSYALYPNGFRPQIYTDQYNLSLATGITGVLGDFDFDLSNIFGTNSAQYGMFNTWNASIGESSPTEMDLGTHRFLQNTLNFDVTNFYDDILSGLNVAFGGELRVENYQISAGQEESWTAGNAGVFTATQDNQLLIGPDGFPLEDLSGNPIVDQSGAPLVLPNAGVSQELVKNYALNCQCFRGFAPENEGNRFRSVMAAYGDLELDVTEDWLVSGALRFENYSDFGNVLTGKVATRYSIGEKFAVRGSFSSGFRAPSLQELGYSHSFTFFVGLVPFDGTLYPNSSSPARALGIGALQEERSRNVSVGFTAEIGKFDLAVDAYKIDIYDRIFQTSEFDSSQAPVLEPVIGSGLANFRINGGDISTQGIEAVLSYNTNFGNGKLGFDLAGIFRENKFEGANVPDLNTALTDEELTELYVSRDLIGQYETGTPGSKIIGTINYSLGKFSTMLRGTRYGSVQTRDSRERDLLGGGFGFADQYFTPEFTVDLGLTYSFSDAISLTLGGNNIFNEYPEIVRYELRTFDLYSQYQQGSTGANYFARLTFTL</sequence>
<feature type="domain" description="TonB-dependent receptor-like beta-barrel" evidence="4">
    <location>
        <begin position="327"/>
        <end position="644"/>
    </location>
</feature>
<evidence type="ECO:0000313" key="5">
    <source>
        <dbReference type="EMBL" id="KKM24259.1"/>
    </source>
</evidence>
<dbReference type="PANTHER" id="PTHR47234:SF3">
    <property type="entry name" value="SECRETIN_TONB SHORT N-TERMINAL DOMAIN-CONTAINING PROTEIN"/>
    <property type="match status" value="1"/>
</dbReference>
<feature type="non-terminal residue" evidence="5">
    <location>
        <position position="1"/>
    </location>
</feature>
<comment type="subcellular location">
    <subcellularLocation>
        <location evidence="1">Cell outer membrane</location>
    </subcellularLocation>
</comment>
<comment type="caution">
    <text evidence="5">The sequence shown here is derived from an EMBL/GenBank/DDBJ whole genome shotgun (WGS) entry which is preliminary data.</text>
</comment>